<feature type="transmembrane region" description="Helical" evidence="1">
    <location>
        <begin position="123"/>
        <end position="144"/>
    </location>
</feature>
<feature type="transmembrane region" description="Helical" evidence="1">
    <location>
        <begin position="156"/>
        <end position="177"/>
    </location>
</feature>
<name>A0A850PCA7_9PROT</name>
<comment type="caution">
    <text evidence="2">The sequence shown here is derived from an EMBL/GenBank/DDBJ whole genome shotgun (WGS) entry which is preliminary data.</text>
</comment>
<sequence>MAIDQRGSDLHPGISPRMTPILWLDMAFRRSLPGLFTLVAVIVLSAPLGVPGQAEILFGVTLGSVFFWSVMRPAAMPALAVFAIGLLMDLLGFLPLGLVVLVLLLAHAIAITARFSLSQMNFLALWAIFALIALGGSALEWALISAFSLRLMAPGPALFQAGLAMGLYPLLSVLFVWTNRTIVSPVQT</sequence>
<gene>
    <name evidence="2" type="ORF">HUK82_13595</name>
</gene>
<dbReference type="EMBL" id="JABXXR010000150">
    <property type="protein sequence ID" value="NVN41588.1"/>
    <property type="molecule type" value="Genomic_DNA"/>
</dbReference>
<proteinExistence type="predicted"/>
<keyword evidence="1" id="KW-0812">Transmembrane</keyword>
<accession>A0A850PCA7</accession>
<keyword evidence="1" id="KW-0472">Membrane</keyword>
<keyword evidence="3" id="KW-1185">Reference proteome</keyword>
<protein>
    <recommendedName>
        <fullName evidence="4">Rod shape-determining protein MreD</fullName>
    </recommendedName>
</protein>
<keyword evidence="1" id="KW-1133">Transmembrane helix</keyword>
<dbReference type="RefSeq" id="WP_176614473.1">
    <property type="nucleotide sequence ID" value="NZ_JABXXR010000150.1"/>
</dbReference>
<dbReference type="AlphaFoldDB" id="A0A850PCA7"/>
<reference evidence="2 3" key="1">
    <citation type="submission" date="2020-06" db="EMBL/GenBank/DDBJ databases">
        <title>Description of novel acetic acid bacteria.</title>
        <authorList>
            <person name="Sombolestani A."/>
        </authorList>
    </citation>
    <scope>NUCLEOTIDE SEQUENCE [LARGE SCALE GENOMIC DNA]</scope>
    <source>
        <strain evidence="2 3">LMG 27010</strain>
    </source>
</reference>
<dbReference type="Proteomes" id="UP000585665">
    <property type="component" value="Unassembled WGS sequence"/>
</dbReference>
<organism evidence="2 3">
    <name type="scientific">Ameyamaea chiangmaiensis</name>
    <dbReference type="NCBI Taxonomy" id="442969"/>
    <lineage>
        <taxon>Bacteria</taxon>
        <taxon>Pseudomonadati</taxon>
        <taxon>Pseudomonadota</taxon>
        <taxon>Alphaproteobacteria</taxon>
        <taxon>Acetobacterales</taxon>
        <taxon>Acetobacteraceae</taxon>
        <taxon>Ameyamaea</taxon>
    </lineage>
</organism>
<evidence type="ECO:0000313" key="2">
    <source>
        <dbReference type="EMBL" id="NVN41588.1"/>
    </source>
</evidence>
<feature type="transmembrane region" description="Helical" evidence="1">
    <location>
        <begin position="90"/>
        <end position="111"/>
    </location>
</feature>
<feature type="transmembrane region" description="Helical" evidence="1">
    <location>
        <begin position="32"/>
        <end position="50"/>
    </location>
</feature>
<evidence type="ECO:0008006" key="4">
    <source>
        <dbReference type="Google" id="ProtNLM"/>
    </source>
</evidence>
<evidence type="ECO:0000256" key="1">
    <source>
        <dbReference type="SAM" id="Phobius"/>
    </source>
</evidence>
<feature type="transmembrane region" description="Helical" evidence="1">
    <location>
        <begin position="57"/>
        <end position="84"/>
    </location>
</feature>
<evidence type="ECO:0000313" key="3">
    <source>
        <dbReference type="Proteomes" id="UP000585665"/>
    </source>
</evidence>